<dbReference type="Gene3D" id="3.40.50.2000">
    <property type="entry name" value="Glycogen Phosphorylase B"/>
    <property type="match status" value="2"/>
</dbReference>
<evidence type="ECO:0000256" key="1">
    <source>
        <dbReference type="SAM" id="MobiDB-lite"/>
    </source>
</evidence>
<dbReference type="InterPro" id="IPR001296">
    <property type="entry name" value="Glyco_trans_1"/>
</dbReference>
<dbReference type="Proteomes" id="UP000199382">
    <property type="component" value="Unassembled WGS sequence"/>
</dbReference>
<accession>A0A1G9DS83</accession>
<dbReference type="InterPro" id="IPR028098">
    <property type="entry name" value="Glyco_trans_4-like_N"/>
</dbReference>
<name>A0A1G9DS83_9RHOB</name>
<gene>
    <name evidence="4" type="ORF">SAMN04488026_10492</name>
</gene>
<evidence type="ECO:0000313" key="4">
    <source>
        <dbReference type="EMBL" id="SDK66718.1"/>
    </source>
</evidence>
<dbReference type="STRING" id="571298.SAMN04488026_10492"/>
<proteinExistence type="predicted"/>
<dbReference type="EMBL" id="FNEK01000049">
    <property type="protein sequence ID" value="SDK66718.1"/>
    <property type="molecule type" value="Genomic_DNA"/>
</dbReference>
<dbReference type="Pfam" id="PF00534">
    <property type="entry name" value="Glycos_transf_1"/>
    <property type="match status" value="1"/>
</dbReference>
<feature type="domain" description="Glycosyltransferase subfamily 4-like N-terminal" evidence="3">
    <location>
        <begin position="113"/>
        <end position="189"/>
    </location>
</feature>
<keyword evidence="4" id="KW-0808">Transferase</keyword>
<reference evidence="4 5" key="1">
    <citation type="submission" date="2016-10" db="EMBL/GenBank/DDBJ databases">
        <authorList>
            <person name="de Groot N.N."/>
        </authorList>
    </citation>
    <scope>NUCLEOTIDE SEQUENCE [LARGE SCALE GENOMIC DNA]</scope>
    <source>
        <strain evidence="4 5">DSM 25294</strain>
    </source>
</reference>
<evidence type="ECO:0000313" key="5">
    <source>
        <dbReference type="Proteomes" id="UP000199382"/>
    </source>
</evidence>
<protein>
    <submittedName>
        <fullName evidence="4">Glycosyltransferase involved in cell wall bisynthesis</fullName>
    </submittedName>
</protein>
<keyword evidence="5" id="KW-1185">Reference proteome</keyword>
<dbReference type="AlphaFoldDB" id="A0A1G9DS83"/>
<feature type="region of interest" description="Disordered" evidence="1">
    <location>
        <begin position="382"/>
        <end position="403"/>
    </location>
</feature>
<dbReference type="Pfam" id="PF13439">
    <property type="entry name" value="Glyco_transf_4"/>
    <property type="match status" value="1"/>
</dbReference>
<dbReference type="PANTHER" id="PTHR45947">
    <property type="entry name" value="SULFOQUINOVOSYL TRANSFERASE SQD2"/>
    <property type="match status" value="1"/>
</dbReference>
<sequence length="403" mass="44093">MKAPPMLAIMAPSFNQPSETFIHAHVETIMPKCTVLLCEDGSGAERFQLPVLSDLDSYPTPLTSVERIWNALRYRWRVTFDQRIGGANERRARAFLQRNGVTHCLAEFGPSGCRSELFSARAGVRLFVHFHGYDATVLPRHRTWRRHYRRVFASADGIIAPSRYIADRLAALGCPRNKLHVSPCGIAPEVFPLTRRKAGQVVAVGRLVEKKAPLLTISAFVEAARNHPNAHLHMVGEGPLLDEARDLVASECWESMVTLHGAQPHDKVRALLECASLFIQHSVVAKDGDTEGLPVAILEAMASGIPVVSTRHSGIPEAVLEGKTGLLVDEHDEVGMTAAISRLLSTPDEAESMGLVGRVRAQKYFSQIIVAERLRAIMGLRASNDGSSNSQPHPPVVPNSEPG</sequence>
<dbReference type="GO" id="GO:0016757">
    <property type="term" value="F:glycosyltransferase activity"/>
    <property type="evidence" value="ECO:0007669"/>
    <property type="project" value="InterPro"/>
</dbReference>
<dbReference type="SUPFAM" id="SSF53756">
    <property type="entry name" value="UDP-Glycosyltransferase/glycogen phosphorylase"/>
    <property type="match status" value="1"/>
</dbReference>
<organism evidence="4 5">
    <name type="scientific">Aliiruegeria lutimaris</name>
    <dbReference type="NCBI Taxonomy" id="571298"/>
    <lineage>
        <taxon>Bacteria</taxon>
        <taxon>Pseudomonadati</taxon>
        <taxon>Pseudomonadota</taxon>
        <taxon>Alphaproteobacteria</taxon>
        <taxon>Rhodobacterales</taxon>
        <taxon>Roseobacteraceae</taxon>
        <taxon>Aliiruegeria</taxon>
    </lineage>
</organism>
<evidence type="ECO:0000259" key="3">
    <source>
        <dbReference type="Pfam" id="PF13439"/>
    </source>
</evidence>
<dbReference type="PANTHER" id="PTHR45947:SF3">
    <property type="entry name" value="SULFOQUINOVOSYL TRANSFERASE SQD2"/>
    <property type="match status" value="1"/>
</dbReference>
<feature type="domain" description="Glycosyl transferase family 1" evidence="2">
    <location>
        <begin position="199"/>
        <end position="354"/>
    </location>
</feature>
<dbReference type="InterPro" id="IPR050194">
    <property type="entry name" value="Glycosyltransferase_grp1"/>
</dbReference>
<evidence type="ECO:0000259" key="2">
    <source>
        <dbReference type="Pfam" id="PF00534"/>
    </source>
</evidence>